<evidence type="ECO:0000259" key="7">
    <source>
        <dbReference type="PROSITE" id="PS50928"/>
    </source>
</evidence>
<dbReference type="InterPro" id="IPR051204">
    <property type="entry name" value="ABC_transp_perm/SBD"/>
</dbReference>
<feature type="transmembrane region" description="Helical" evidence="6">
    <location>
        <begin position="53"/>
        <end position="75"/>
    </location>
</feature>
<protein>
    <submittedName>
        <fullName evidence="8">ABC transporter permease subunit</fullName>
    </submittedName>
</protein>
<comment type="subcellular location">
    <subcellularLocation>
        <location evidence="6">Cell membrane</location>
        <topology evidence="6">Multi-pass membrane protein</topology>
    </subcellularLocation>
    <subcellularLocation>
        <location evidence="1">Membrane</location>
        <topology evidence="1">Multi-pass membrane protein</topology>
    </subcellularLocation>
</comment>
<dbReference type="SUPFAM" id="SSF161098">
    <property type="entry name" value="MetI-like"/>
    <property type="match status" value="1"/>
</dbReference>
<keyword evidence="5 6" id="KW-0472">Membrane</keyword>
<sequence>MTWIRNNYEIILQAFTSHLWLAIPAIAATLIISVPVAKLAITHPRIREVTLTSTGLLYAIPSLPLFIFIPLIFGIPLRSPTNVHIVLTVYGCALMVRATADALGSVNADLLDAATASGYSNTRRFFMVQLPLAGPAILAGLRVVAVSTISLTTVSAVLGIKSLGTLFTDGFQRGIVVEVLAGIILTTLLAFVIDALLVVLGRIIMPFQKHLTAEGKK</sequence>
<dbReference type="PANTHER" id="PTHR30177:SF4">
    <property type="entry name" value="OSMOPROTECTANT IMPORT PERMEASE PROTEIN OSMW"/>
    <property type="match status" value="1"/>
</dbReference>
<evidence type="ECO:0000256" key="5">
    <source>
        <dbReference type="ARBA" id="ARBA00023136"/>
    </source>
</evidence>
<evidence type="ECO:0000313" key="8">
    <source>
        <dbReference type="EMBL" id="MDT3767794.1"/>
    </source>
</evidence>
<gene>
    <name evidence="8" type="ORF">QS713_06940</name>
</gene>
<keyword evidence="2 6" id="KW-0813">Transport</keyword>
<keyword evidence="9" id="KW-1185">Reference proteome</keyword>
<keyword evidence="3 6" id="KW-0812">Transmembrane</keyword>
<feature type="domain" description="ABC transmembrane type-1" evidence="7">
    <location>
        <begin position="15"/>
        <end position="197"/>
    </location>
</feature>
<comment type="similarity">
    <text evidence="6">Belongs to the binding-protein-dependent transport system permease family.</text>
</comment>
<dbReference type="InterPro" id="IPR000515">
    <property type="entry name" value="MetI-like"/>
</dbReference>
<accession>A0ABU3IBP0</accession>
<evidence type="ECO:0000256" key="2">
    <source>
        <dbReference type="ARBA" id="ARBA00022448"/>
    </source>
</evidence>
<dbReference type="PANTHER" id="PTHR30177">
    <property type="entry name" value="GLYCINE BETAINE/L-PROLINE TRANSPORT SYSTEM PERMEASE PROTEIN PROW"/>
    <property type="match status" value="1"/>
</dbReference>
<evidence type="ECO:0000256" key="6">
    <source>
        <dbReference type="RuleBase" id="RU363032"/>
    </source>
</evidence>
<dbReference type="RefSeq" id="WP_313273857.1">
    <property type="nucleotide sequence ID" value="NZ_JASXSX010000002.1"/>
</dbReference>
<proteinExistence type="inferred from homology"/>
<evidence type="ECO:0000256" key="4">
    <source>
        <dbReference type="ARBA" id="ARBA00022989"/>
    </source>
</evidence>
<dbReference type="CDD" id="cd06261">
    <property type="entry name" value="TM_PBP2"/>
    <property type="match status" value="1"/>
</dbReference>
<comment type="caution">
    <text evidence="8">The sequence shown here is derived from an EMBL/GenBank/DDBJ whole genome shotgun (WGS) entry which is preliminary data.</text>
</comment>
<dbReference type="EMBL" id="JASXSX010000002">
    <property type="protein sequence ID" value="MDT3767794.1"/>
    <property type="molecule type" value="Genomic_DNA"/>
</dbReference>
<feature type="transmembrane region" description="Helical" evidence="6">
    <location>
        <begin position="132"/>
        <end position="160"/>
    </location>
</feature>
<dbReference type="Proteomes" id="UP001247542">
    <property type="component" value="Unassembled WGS sequence"/>
</dbReference>
<reference evidence="8 9" key="1">
    <citation type="submission" date="2023-06" db="EMBL/GenBank/DDBJ databases">
        <title>Draft genome sequence of Gleimia hominis type strain CCUG 57540T.</title>
        <authorList>
            <person name="Salva-Serra F."/>
            <person name="Cardew S."/>
            <person name="Jensie Markopoulos S."/>
            <person name="Ohlen M."/>
            <person name="Inganas E."/>
            <person name="Svensson-Stadler L."/>
            <person name="Moore E.R.B."/>
        </authorList>
    </citation>
    <scope>NUCLEOTIDE SEQUENCE [LARGE SCALE GENOMIC DNA]</scope>
    <source>
        <strain evidence="8 9">CCUG 57540</strain>
    </source>
</reference>
<name>A0ABU3IBP0_9ACTO</name>
<feature type="transmembrane region" description="Helical" evidence="6">
    <location>
        <begin position="20"/>
        <end position="41"/>
    </location>
</feature>
<dbReference type="Pfam" id="PF00528">
    <property type="entry name" value="BPD_transp_1"/>
    <property type="match status" value="1"/>
</dbReference>
<evidence type="ECO:0000256" key="1">
    <source>
        <dbReference type="ARBA" id="ARBA00004141"/>
    </source>
</evidence>
<evidence type="ECO:0000256" key="3">
    <source>
        <dbReference type="ARBA" id="ARBA00022692"/>
    </source>
</evidence>
<evidence type="ECO:0000313" key="9">
    <source>
        <dbReference type="Proteomes" id="UP001247542"/>
    </source>
</evidence>
<feature type="transmembrane region" description="Helical" evidence="6">
    <location>
        <begin position="180"/>
        <end position="200"/>
    </location>
</feature>
<dbReference type="PROSITE" id="PS50928">
    <property type="entry name" value="ABC_TM1"/>
    <property type="match status" value="1"/>
</dbReference>
<dbReference type="Gene3D" id="1.10.3720.10">
    <property type="entry name" value="MetI-like"/>
    <property type="match status" value="1"/>
</dbReference>
<organism evidence="8 9">
    <name type="scientific">Gleimia hominis</name>
    <dbReference type="NCBI Taxonomy" id="595468"/>
    <lineage>
        <taxon>Bacteria</taxon>
        <taxon>Bacillati</taxon>
        <taxon>Actinomycetota</taxon>
        <taxon>Actinomycetes</taxon>
        <taxon>Actinomycetales</taxon>
        <taxon>Actinomycetaceae</taxon>
        <taxon>Gleimia</taxon>
    </lineage>
</organism>
<keyword evidence="4 6" id="KW-1133">Transmembrane helix</keyword>
<dbReference type="InterPro" id="IPR035906">
    <property type="entry name" value="MetI-like_sf"/>
</dbReference>